<organism evidence="1 2">
    <name type="scientific">Neorhodopirellula pilleata</name>
    <dbReference type="NCBI Taxonomy" id="2714738"/>
    <lineage>
        <taxon>Bacteria</taxon>
        <taxon>Pseudomonadati</taxon>
        <taxon>Planctomycetota</taxon>
        <taxon>Planctomycetia</taxon>
        <taxon>Pirellulales</taxon>
        <taxon>Pirellulaceae</taxon>
        <taxon>Neorhodopirellula</taxon>
    </lineage>
</organism>
<keyword evidence="2" id="KW-1185">Reference proteome</keyword>
<accession>A0A5C5ZW50</accession>
<proteinExistence type="predicted"/>
<comment type="caution">
    <text evidence="1">The sequence shown here is derived from an EMBL/GenBank/DDBJ whole genome shotgun (WGS) entry which is preliminary data.</text>
</comment>
<gene>
    <name evidence="1" type="ORF">Pla100_51830</name>
</gene>
<reference evidence="1 2" key="1">
    <citation type="submission" date="2019-02" db="EMBL/GenBank/DDBJ databases">
        <title>Deep-cultivation of Planctomycetes and their phenomic and genomic characterization uncovers novel biology.</title>
        <authorList>
            <person name="Wiegand S."/>
            <person name="Jogler M."/>
            <person name="Boedeker C."/>
            <person name="Pinto D."/>
            <person name="Vollmers J."/>
            <person name="Rivas-Marin E."/>
            <person name="Kohn T."/>
            <person name="Peeters S.H."/>
            <person name="Heuer A."/>
            <person name="Rast P."/>
            <person name="Oberbeckmann S."/>
            <person name="Bunk B."/>
            <person name="Jeske O."/>
            <person name="Meyerdierks A."/>
            <person name="Storesund J.E."/>
            <person name="Kallscheuer N."/>
            <person name="Luecker S."/>
            <person name="Lage O.M."/>
            <person name="Pohl T."/>
            <person name="Merkel B.J."/>
            <person name="Hornburger P."/>
            <person name="Mueller R.-W."/>
            <person name="Bruemmer F."/>
            <person name="Labrenz M."/>
            <person name="Spormann A.M."/>
            <person name="Op Den Camp H."/>
            <person name="Overmann J."/>
            <person name="Amann R."/>
            <person name="Jetten M.S.M."/>
            <person name="Mascher T."/>
            <person name="Medema M.H."/>
            <person name="Devos D.P."/>
            <person name="Kaster A.-K."/>
            <person name="Ovreas L."/>
            <person name="Rohde M."/>
            <person name="Galperin M.Y."/>
            <person name="Jogler C."/>
        </authorList>
    </citation>
    <scope>NUCLEOTIDE SEQUENCE [LARGE SCALE GENOMIC DNA]</scope>
    <source>
        <strain evidence="1 2">Pla100</strain>
    </source>
</reference>
<dbReference type="Proteomes" id="UP000316213">
    <property type="component" value="Unassembled WGS sequence"/>
</dbReference>
<sequence length="93" mass="10214">MMVSHNAAPVDALKADEFGVSIPLEKSSGQTVLQCADLVSQYGWKWPNRCVPSLLNVSVKKKDVVANCVQILRLPPSSLPAQGRCLRCHRARE</sequence>
<evidence type="ECO:0000313" key="2">
    <source>
        <dbReference type="Proteomes" id="UP000316213"/>
    </source>
</evidence>
<dbReference type="AlphaFoldDB" id="A0A5C5ZW50"/>
<name>A0A5C5ZW50_9BACT</name>
<protein>
    <submittedName>
        <fullName evidence="1">Uncharacterized protein</fullName>
    </submittedName>
</protein>
<dbReference type="EMBL" id="SJPM01000015">
    <property type="protein sequence ID" value="TWT91335.1"/>
    <property type="molecule type" value="Genomic_DNA"/>
</dbReference>
<evidence type="ECO:0000313" key="1">
    <source>
        <dbReference type="EMBL" id="TWT91335.1"/>
    </source>
</evidence>